<dbReference type="SUPFAM" id="SSF54862">
    <property type="entry name" value="4Fe-4S ferredoxins"/>
    <property type="match status" value="1"/>
</dbReference>
<dbReference type="GO" id="GO:0051539">
    <property type="term" value="F:4 iron, 4 sulfur cluster binding"/>
    <property type="evidence" value="ECO:0007669"/>
    <property type="project" value="UniProtKB-KW"/>
</dbReference>
<feature type="transmembrane region" description="Helical" evidence="7">
    <location>
        <begin position="79"/>
        <end position="99"/>
    </location>
</feature>
<keyword evidence="10" id="KW-1185">Reference proteome</keyword>
<evidence type="ECO:0000256" key="5">
    <source>
        <dbReference type="ARBA" id="ARBA00023004"/>
    </source>
</evidence>
<dbReference type="InterPro" id="IPR017900">
    <property type="entry name" value="4Fe4S_Fe_S_CS"/>
</dbReference>
<keyword evidence="7" id="KW-0812">Transmembrane</keyword>
<comment type="caution">
    <text evidence="9">The sequence shown here is derived from an EMBL/GenBank/DDBJ whole genome shotgun (WGS) entry which is preliminary data.</text>
</comment>
<dbReference type="InterPro" id="IPR017896">
    <property type="entry name" value="4Fe4S_Fe-S-bd"/>
</dbReference>
<keyword evidence="4" id="KW-0249">Electron transport</keyword>
<dbReference type="PROSITE" id="PS00198">
    <property type="entry name" value="4FE4S_FER_1"/>
    <property type="match status" value="1"/>
</dbReference>
<dbReference type="InterPro" id="IPR032879">
    <property type="entry name" value="FixG_C"/>
</dbReference>
<evidence type="ECO:0000256" key="3">
    <source>
        <dbReference type="ARBA" id="ARBA00022723"/>
    </source>
</evidence>
<protein>
    <submittedName>
        <fullName evidence="9">Cytochrome c oxidase accessory protein CcoG</fullName>
    </submittedName>
</protein>
<dbReference type="RefSeq" id="WP_186882357.1">
    <property type="nucleotide sequence ID" value="NZ_JACOGG010000021.1"/>
</dbReference>
<dbReference type="GO" id="GO:0046872">
    <property type="term" value="F:metal ion binding"/>
    <property type="evidence" value="ECO:0007669"/>
    <property type="project" value="UniProtKB-KW"/>
</dbReference>
<keyword evidence="3" id="KW-0479">Metal-binding</keyword>
<keyword evidence="7" id="KW-1133">Transmembrane helix</keyword>
<dbReference type="PANTHER" id="PTHR30176">
    <property type="entry name" value="FERREDOXIN-TYPE PROTEIN NAPH"/>
    <property type="match status" value="1"/>
</dbReference>
<dbReference type="PROSITE" id="PS51379">
    <property type="entry name" value="4FE4S_FER_2"/>
    <property type="match status" value="1"/>
</dbReference>
<gene>
    <name evidence="9" type="primary">ccoG</name>
    <name evidence="9" type="ORF">H8K47_15790</name>
</gene>
<dbReference type="InterPro" id="IPR014116">
    <property type="entry name" value="Cyt_c_oxidase_cbb3_FixG"/>
</dbReference>
<feature type="transmembrane region" description="Helical" evidence="7">
    <location>
        <begin position="334"/>
        <end position="353"/>
    </location>
</feature>
<feature type="transmembrane region" description="Helical" evidence="7">
    <location>
        <begin position="153"/>
        <end position="173"/>
    </location>
</feature>
<dbReference type="InterPro" id="IPR013783">
    <property type="entry name" value="Ig-like_fold"/>
</dbReference>
<dbReference type="InterPro" id="IPR051684">
    <property type="entry name" value="Electron_Trans/Redox"/>
</dbReference>
<keyword evidence="7" id="KW-0472">Membrane</keyword>
<evidence type="ECO:0000256" key="4">
    <source>
        <dbReference type="ARBA" id="ARBA00022982"/>
    </source>
</evidence>
<dbReference type="NCBIfam" id="TIGR02745">
    <property type="entry name" value="ccoG_rdxA_fixG"/>
    <property type="match status" value="1"/>
</dbReference>
<keyword evidence="2" id="KW-0004">4Fe-4S</keyword>
<evidence type="ECO:0000313" key="10">
    <source>
        <dbReference type="Proteomes" id="UP000612361"/>
    </source>
</evidence>
<dbReference type="PANTHER" id="PTHR30176:SF3">
    <property type="entry name" value="FERREDOXIN-TYPE PROTEIN NAPH"/>
    <property type="match status" value="1"/>
</dbReference>
<feature type="domain" description="4Fe-4S ferredoxin-type" evidence="8">
    <location>
        <begin position="248"/>
        <end position="279"/>
    </location>
</feature>
<dbReference type="GO" id="GO:0005886">
    <property type="term" value="C:plasma membrane"/>
    <property type="evidence" value="ECO:0007669"/>
    <property type="project" value="TreeGrafter"/>
</dbReference>
<proteinExistence type="predicted"/>
<evidence type="ECO:0000256" key="1">
    <source>
        <dbReference type="ARBA" id="ARBA00022448"/>
    </source>
</evidence>
<dbReference type="Gene3D" id="2.60.40.10">
    <property type="entry name" value="Immunoglobulins"/>
    <property type="match status" value="1"/>
</dbReference>
<evidence type="ECO:0000259" key="8">
    <source>
        <dbReference type="PROSITE" id="PS51379"/>
    </source>
</evidence>
<dbReference type="Pfam" id="PF12801">
    <property type="entry name" value="Fer4_5"/>
    <property type="match status" value="1"/>
</dbReference>
<evidence type="ECO:0000256" key="7">
    <source>
        <dbReference type="SAM" id="Phobius"/>
    </source>
</evidence>
<dbReference type="Proteomes" id="UP000612361">
    <property type="component" value="Unassembled WGS sequence"/>
</dbReference>
<reference evidence="9" key="1">
    <citation type="submission" date="2020-08" db="EMBL/GenBank/DDBJ databases">
        <title>Novel species isolated from subtropical streams in China.</title>
        <authorList>
            <person name="Lu H."/>
        </authorList>
    </citation>
    <scope>NUCLEOTIDE SEQUENCE</scope>
    <source>
        <strain evidence="9">CY7W</strain>
    </source>
</reference>
<dbReference type="Pfam" id="PF11614">
    <property type="entry name" value="FixG_C"/>
    <property type="match status" value="1"/>
</dbReference>
<dbReference type="Pfam" id="PF13746">
    <property type="entry name" value="Fer4_18"/>
    <property type="match status" value="1"/>
</dbReference>
<keyword evidence="6" id="KW-0411">Iron-sulfur</keyword>
<sequence>MKISPPAVSIISMYTKFDDVYVRESKGRYTNLRWFFVWLTQAVFFGLPWLRWDERQAVLFDLSARKFFMFGLVLFPQDLIYLAVLLIICAYSLFLFTAVSGRVWCGFSCPQTVYTEIFMWIENKTEGSRSARMRMAKQGLTAEKLRKKSLKHLLWLMFAGWTGLSFVAYFIPAHSLLADIQTGQLGSWQCFWIAFYALATYLNAGFMREQICRYLCPYARFQGSMLDQDTLIVSYDQQRGEPRQGWSAKEKQNSERQGSCIDCSLCVQVCPTGIDIRNGLQHDCIGCAACVDACDSVMDKIQAPRGLIRFTTARALLNDEGSRAILRRIWRPRVVIYSLILGLIVSAFSYALLTRTDLRMNVMRDRRILSREVEDGAHENIYRLHLMSTAEQARDLRITVTGLDGLQFQSQNLVHLQPTESRTLPVTLRLPANHQAAGNLQFEFVVYAINPEHQQEQVILRESASFHLPATLNEK</sequence>
<feature type="transmembrane region" description="Helical" evidence="7">
    <location>
        <begin position="32"/>
        <end position="50"/>
    </location>
</feature>
<feature type="transmembrane region" description="Helical" evidence="7">
    <location>
        <begin position="185"/>
        <end position="204"/>
    </location>
</feature>
<dbReference type="EMBL" id="JACOGG010000021">
    <property type="protein sequence ID" value="MBC3936826.1"/>
    <property type="molecule type" value="Genomic_DNA"/>
</dbReference>
<organism evidence="9 10">
    <name type="scientific">Undibacterium rugosum</name>
    <dbReference type="NCBI Taxonomy" id="2762291"/>
    <lineage>
        <taxon>Bacteria</taxon>
        <taxon>Pseudomonadati</taxon>
        <taxon>Pseudomonadota</taxon>
        <taxon>Betaproteobacteria</taxon>
        <taxon>Burkholderiales</taxon>
        <taxon>Oxalobacteraceae</taxon>
        <taxon>Undibacterium</taxon>
    </lineage>
</organism>
<evidence type="ECO:0000313" key="9">
    <source>
        <dbReference type="EMBL" id="MBC3936826.1"/>
    </source>
</evidence>
<keyword evidence="1" id="KW-0813">Transport</keyword>
<keyword evidence="5" id="KW-0408">Iron</keyword>
<dbReference type="AlphaFoldDB" id="A0A923I356"/>
<evidence type="ECO:0000256" key="2">
    <source>
        <dbReference type="ARBA" id="ARBA00022485"/>
    </source>
</evidence>
<accession>A0A923I356</accession>
<evidence type="ECO:0000256" key="6">
    <source>
        <dbReference type="ARBA" id="ARBA00023014"/>
    </source>
</evidence>
<name>A0A923I356_9BURK</name>